<dbReference type="Pfam" id="PF13279">
    <property type="entry name" value="4HBT_2"/>
    <property type="match status" value="1"/>
</dbReference>
<gene>
    <name evidence="3" type="ORF">GCM10023167_12790</name>
</gene>
<dbReference type="InterPro" id="IPR029069">
    <property type="entry name" value="HotDog_dom_sf"/>
</dbReference>
<dbReference type="EMBL" id="BAABGL010000006">
    <property type="protein sequence ID" value="GAA4388237.1"/>
    <property type="molecule type" value="Genomic_DNA"/>
</dbReference>
<dbReference type="SUPFAM" id="SSF54637">
    <property type="entry name" value="Thioesterase/thiol ester dehydrase-isomerase"/>
    <property type="match status" value="1"/>
</dbReference>
<reference evidence="4" key="1">
    <citation type="journal article" date="2019" name="Int. J. Syst. Evol. Microbiol.">
        <title>The Global Catalogue of Microorganisms (GCM) 10K type strain sequencing project: providing services to taxonomists for standard genome sequencing and annotation.</title>
        <authorList>
            <consortium name="The Broad Institute Genomics Platform"/>
            <consortium name="The Broad Institute Genome Sequencing Center for Infectious Disease"/>
            <person name="Wu L."/>
            <person name="Ma J."/>
        </authorList>
    </citation>
    <scope>NUCLEOTIDE SEQUENCE [LARGE SCALE GENOMIC DNA]</scope>
    <source>
        <strain evidence="4">JCM 17808</strain>
    </source>
</reference>
<sequence length="140" mass="15708">MTDTIDDFPIRTHDKLRYADTDKQGHINNAVYATFFETGRVEFISRAHEVSAHDDAEFVIAQITIKYLQETHWPGTVEVGSRVKRIGGSSLVVEQALFNDGRLCAAGESVIVQINTSTRKSQPFDDAMREYFSALLAPED</sequence>
<proteinExistence type="inferred from homology"/>
<organism evidence="3 4">
    <name type="scientific">Brevibacterium pityocampae</name>
    <dbReference type="NCBI Taxonomy" id="506594"/>
    <lineage>
        <taxon>Bacteria</taxon>
        <taxon>Bacillati</taxon>
        <taxon>Actinomycetota</taxon>
        <taxon>Actinomycetes</taxon>
        <taxon>Micrococcales</taxon>
        <taxon>Brevibacteriaceae</taxon>
        <taxon>Brevibacterium</taxon>
    </lineage>
</organism>
<dbReference type="CDD" id="cd00586">
    <property type="entry name" value="4HBT"/>
    <property type="match status" value="1"/>
</dbReference>
<evidence type="ECO:0000313" key="4">
    <source>
        <dbReference type="Proteomes" id="UP001500642"/>
    </source>
</evidence>
<keyword evidence="2" id="KW-0378">Hydrolase</keyword>
<dbReference type="RefSeq" id="WP_137319580.1">
    <property type="nucleotide sequence ID" value="NZ_BAABGL010000006.1"/>
</dbReference>
<dbReference type="Gene3D" id="3.10.129.10">
    <property type="entry name" value="Hotdog Thioesterase"/>
    <property type="match status" value="1"/>
</dbReference>
<protein>
    <submittedName>
        <fullName evidence="3">Thioesterase family protein</fullName>
    </submittedName>
</protein>
<name>A0ABP8JBK6_9MICO</name>
<dbReference type="PANTHER" id="PTHR31793:SF27">
    <property type="entry name" value="NOVEL THIOESTERASE SUPERFAMILY DOMAIN AND SAPOSIN A-TYPE DOMAIN CONTAINING PROTEIN (0610012H03RIK)"/>
    <property type="match status" value="1"/>
</dbReference>
<evidence type="ECO:0000256" key="2">
    <source>
        <dbReference type="ARBA" id="ARBA00022801"/>
    </source>
</evidence>
<dbReference type="PANTHER" id="PTHR31793">
    <property type="entry name" value="4-HYDROXYBENZOYL-COA THIOESTERASE FAMILY MEMBER"/>
    <property type="match status" value="1"/>
</dbReference>
<accession>A0ABP8JBK6</accession>
<dbReference type="Proteomes" id="UP001500642">
    <property type="component" value="Unassembled WGS sequence"/>
</dbReference>
<comment type="similarity">
    <text evidence="1">Belongs to the 4-hydroxybenzoyl-CoA thioesterase family.</text>
</comment>
<comment type="caution">
    <text evidence="3">The sequence shown here is derived from an EMBL/GenBank/DDBJ whole genome shotgun (WGS) entry which is preliminary data.</text>
</comment>
<keyword evidence="4" id="KW-1185">Reference proteome</keyword>
<evidence type="ECO:0000256" key="1">
    <source>
        <dbReference type="ARBA" id="ARBA00005953"/>
    </source>
</evidence>
<evidence type="ECO:0000313" key="3">
    <source>
        <dbReference type="EMBL" id="GAA4388237.1"/>
    </source>
</evidence>
<dbReference type="InterPro" id="IPR050563">
    <property type="entry name" value="4-hydroxybenzoyl-CoA_TE"/>
</dbReference>